<dbReference type="RefSeq" id="XP_014497857.1">
    <property type="nucleotide sequence ID" value="XM_014642371.1"/>
</dbReference>
<dbReference type="AlphaFoldDB" id="A0A1S3TVS9"/>
<dbReference type="OrthoDB" id="747268at2759"/>
<reference evidence="4" key="1">
    <citation type="journal article" date="2014" name="Nat. Commun.">
        <title>Genome sequence of mungbean and insights into evolution within Vigna species.</title>
        <authorList>
            <person name="Kang Y.J."/>
            <person name="Kim S.K."/>
            <person name="Kim M.Y."/>
            <person name="Lestari P."/>
            <person name="Kim K.H."/>
            <person name="Ha B.K."/>
            <person name="Jun T.H."/>
            <person name="Hwang W.J."/>
            <person name="Lee T."/>
            <person name="Lee J."/>
            <person name="Shim S."/>
            <person name="Yoon M.Y."/>
            <person name="Jang Y.E."/>
            <person name="Han K.S."/>
            <person name="Taeprayoon P."/>
            <person name="Yoon N."/>
            <person name="Somta P."/>
            <person name="Tanya P."/>
            <person name="Kim K.S."/>
            <person name="Gwag J.G."/>
            <person name="Moon J.K."/>
            <person name="Lee Y.H."/>
            <person name="Park B.S."/>
            <person name="Bombarely A."/>
            <person name="Doyle J.J."/>
            <person name="Jackson S.A."/>
            <person name="Schafleitner R."/>
            <person name="Srinives P."/>
            <person name="Varshney R.K."/>
            <person name="Lee S.H."/>
        </authorList>
    </citation>
    <scope>NUCLEOTIDE SEQUENCE [LARGE SCALE GENOMIC DNA]</scope>
    <source>
        <strain evidence="4">cv. VC1973A</strain>
    </source>
</reference>
<feature type="compositionally biased region" description="Low complexity" evidence="1">
    <location>
        <begin position="435"/>
        <end position="448"/>
    </location>
</feature>
<keyword evidence="4" id="KW-1185">Reference proteome</keyword>
<dbReference type="InterPro" id="IPR018289">
    <property type="entry name" value="MULE_transposase_dom"/>
</dbReference>
<organism evidence="4 5">
    <name type="scientific">Vigna radiata var. radiata</name>
    <name type="common">Mung bean</name>
    <name type="synonym">Phaseolus aureus</name>
    <dbReference type="NCBI Taxonomy" id="3916"/>
    <lineage>
        <taxon>Eukaryota</taxon>
        <taxon>Viridiplantae</taxon>
        <taxon>Streptophyta</taxon>
        <taxon>Embryophyta</taxon>
        <taxon>Tracheophyta</taxon>
        <taxon>Spermatophyta</taxon>
        <taxon>Magnoliopsida</taxon>
        <taxon>eudicotyledons</taxon>
        <taxon>Gunneridae</taxon>
        <taxon>Pentapetalae</taxon>
        <taxon>rosids</taxon>
        <taxon>fabids</taxon>
        <taxon>Fabales</taxon>
        <taxon>Fabaceae</taxon>
        <taxon>Papilionoideae</taxon>
        <taxon>50 kb inversion clade</taxon>
        <taxon>NPAAA clade</taxon>
        <taxon>indigoferoid/millettioid clade</taxon>
        <taxon>Phaseoleae</taxon>
        <taxon>Vigna</taxon>
    </lineage>
</organism>
<dbReference type="Pfam" id="PF10551">
    <property type="entry name" value="MULE"/>
    <property type="match status" value="1"/>
</dbReference>
<sequence length="491" mass="55870">MDGESVDDFNTGDEGFSDIVPSVNMCFDSMEDAKKFYCDYGKRCGFGVRTRTSKKNNKNEVYYLRLVCSREGRYVSNIRPEVKTLPSQTNQCPAGITFARKDEKWVVRTIVVEHSHELCPQTSNLIRGNRKLNMHAKHTLEVNDDAGVRINKSFLSMVSDAGGYENMEFMEKDARNFIGQHRRSVCKDGDGQTLLRHFSKMRDLNNDFFYELEMDEGNRITSVFWADAKSRAACEEFGDVVSFDTTYLTNKYDMPFAPFVGVNHHGQSILLGWGLLSSEDTTSFVWLFQTWLRCMANKAPDSIVTDQCRAMANAIKEEPKMQRYQTLCKRFYDIAEAVCESQSASNELEKELNSLRKKFGVNTQLQNNIVSEEGQLRYENPLNGTPSNTACGSSDVLVRSPKTVKRKGRPRTNRLKSCVETLSRKRKTTSRKHASTTTHEQNETTTSNLTQSEEVLRYSNETQQVSPLSEMPPLGFMSLLSAVHNNFDNPL</sequence>
<feature type="compositionally biased region" description="Basic residues" evidence="1">
    <location>
        <begin position="424"/>
        <end position="434"/>
    </location>
</feature>
<dbReference type="PANTHER" id="PTHR47718:SF13">
    <property type="entry name" value="OS09G0290500 PROTEIN"/>
    <property type="match status" value="1"/>
</dbReference>
<gene>
    <name evidence="5" type="primary">LOC106759276</name>
</gene>
<dbReference type="InterPro" id="IPR004330">
    <property type="entry name" value="FAR1_DNA_bnd_dom"/>
</dbReference>
<feature type="domain" description="MULE transposase" evidence="3">
    <location>
        <begin position="240"/>
        <end position="318"/>
    </location>
</feature>
<dbReference type="Pfam" id="PF03101">
    <property type="entry name" value="FAR1"/>
    <property type="match status" value="1"/>
</dbReference>
<reference evidence="5" key="2">
    <citation type="submission" date="2025-08" db="UniProtKB">
        <authorList>
            <consortium name="RefSeq"/>
        </authorList>
    </citation>
    <scope>IDENTIFICATION</scope>
    <source>
        <tissue evidence="5">Leaf</tissue>
    </source>
</reference>
<feature type="region of interest" description="Disordered" evidence="1">
    <location>
        <begin position="422"/>
        <end position="451"/>
    </location>
</feature>
<proteinExistence type="predicted"/>
<dbReference type="KEGG" id="vra:106759276"/>
<dbReference type="STRING" id="3916.A0A1S3TVS9"/>
<dbReference type="PANTHER" id="PTHR47718">
    <property type="entry name" value="OS01G0519700 PROTEIN"/>
    <property type="match status" value="1"/>
</dbReference>
<evidence type="ECO:0000259" key="2">
    <source>
        <dbReference type="Pfam" id="PF03101"/>
    </source>
</evidence>
<accession>A0A1S3TVS9</accession>
<evidence type="ECO:0000259" key="3">
    <source>
        <dbReference type="Pfam" id="PF10551"/>
    </source>
</evidence>
<evidence type="ECO:0000313" key="5">
    <source>
        <dbReference type="RefSeq" id="XP_014497857.1"/>
    </source>
</evidence>
<evidence type="ECO:0000256" key="1">
    <source>
        <dbReference type="SAM" id="MobiDB-lite"/>
    </source>
</evidence>
<protein>
    <submittedName>
        <fullName evidence="5">Protein FAR-RED IMPAIRED RESPONSE 1-like</fullName>
    </submittedName>
</protein>
<dbReference type="Proteomes" id="UP000087766">
    <property type="component" value="Chromosome 1"/>
</dbReference>
<name>A0A1S3TVS9_VIGRR</name>
<dbReference type="GeneID" id="106759276"/>
<feature type="domain" description="FAR1" evidence="2">
    <location>
        <begin position="35"/>
        <end position="119"/>
    </location>
</feature>
<evidence type="ECO:0000313" key="4">
    <source>
        <dbReference type="Proteomes" id="UP000087766"/>
    </source>
</evidence>